<sequence length="235" mass="26731">MKVKLTPRLKKITELIPKGSIVADIGTDHGYIPSYLIEKNIAKKVIASDVNKKPLENARSNIKGYGLDKHIETRQGSGLQVLKPHEVDTVIIAGMGGLLISQLLEDSSKIAKTIENLILQPMQAQYDLRQYLVNNGYTIVEDILVKEDNKIYEILKAKKGNQMVDDEIKYEIGFYIEKNPPILAEEFLNNKLKTLTEISQQLTGKTSKTAKEKYTYCIKRIEKIQEVKEWLKKQS</sequence>
<dbReference type="Pfam" id="PF12847">
    <property type="entry name" value="Methyltransf_18"/>
    <property type="match status" value="1"/>
</dbReference>
<dbReference type="GO" id="GO:0032259">
    <property type="term" value="P:methylation"/>
    <property type="evidence" value="ECO:0007669"/>
    <property type="project" value="UniProtKB-KW"/>
</dbReference>
<dbReference type="GO" id="GO:0160105">
    <property type="term" value="F:tRNA (adenine(22)-N1)-methyltransferase activity"/>
    <property type="evidence" value="ECO:0007669"/>
    <property type="project" value="InterPro"/>
</dbReference>
<dbReference type="CDD" id="cd02440">
    <property type="entry name" value="AdoMet_MTases"/>
    <property type="match status" value="1"/>
</dbReference>
<dbReference type="PANTHER" id="PTHR38451:SF1">
    <property type="entry name" value="TRNA (ADENINE(22)-N(1))-METHYLTRANSFERASE"/>
    <property type="match status" value="1"/>
</dbReference>
<dbReference type="SUPFAM" id="SSF53335">
    <property type="entry name" value="S-adenosyl-L-methionine-dependent methyltransferases"/>
    <property type="match status" value="1"/>
</dbReference>
<dbReference type="InterPro" id="IPR006901">
    <property type="entry name" value="TrmK"/>
</dbReference>
<evidence type="ECO:0000313" key="1">
    <source>
        <dbReference type="EMBL" id="KAB3538628.1"/>
    </source>
</evidence>
<dbReference type="PANTHER" id="PTHR38451">
    <property type="entry name" value="TRNA (ADENINE(22)-N(1))-METHYLTRANSFERASE"/>
    <property type="match status" value="1"/>
</dbReference>
<dbReference type="AlphaFoldDB" id="A0A6I0FJP3"/>
<dbReference type="OrthoDB" id="5881184at2"/>
<dbReference type="InterPro" id="IPR029063">
    <property type="entry name" value="SAM-dependent_MTases_sf"/>
</dbReference>
<dbReference type="EMBL" id="WBZC01000004">
    <property type="protein sequence ID" value="KAB3538628.1"/>
    <property type="molecule type" value="Genomic_DNA"/>
</dbReference>
<comment type="caution">
    <text evidence="1">The sequence shown here is derived from an EMBL/GenBank/DDBJ whole genome shotgun (WGS) entry which is preliminary data.</text>
</comment>
<proteinExistence type="predicted"/>
<name>A0A6I0FJP3_9FIRM</name>
<dbReference type="Proteomes" id="UP000432715">
    <property type="component" value="Unassembled WGS sequence"/>
</dbReference>
<reference evidence="1 2" key="1">
    <citation type="submission" date="2019-10" db="EMBL/GenBank/DDBJ databases">
        <title>Alkaliphilus serpentinus sp. nov. and Alkaliphilus pronyensis sp. nov., two novel anaerobic alkaliphilic species isolated from the serpentinized-hosted hydrothermal field of the Prony Bay (New Caledonia).</title>
        <authorList>
            <person name="Postec A."/>
        </authorList>
    </citation>
    <scope>NUCLEOTIDE SEQUENCE [LARGE SCALE GENOMIC DNA]</scope>
    <source>
        <strain evidence="1 2">LacV</strain>
    </source>
</reference>
<dbReference type="Gene3D" id="3.40.50.150">
    <property type="entry name" value="Vaccinia Virus protein VP39"/>
    <property type="match status" value="1"/>
</dbReference>
<evidence type="ECO:0000313" key="2">
    <source>
        <dbReference type="Proteomes" id="UP000432715"/>
    </source>
</evidence>
<keyword evidence="1" id="KW-0808">Transferase</keyword>
<keyword evidence="1" id="KW-0489">Methyltransferase</keyword>
<organism evidence="1 2">
    <name type="scientific">Alkaliphilus pronyensis</name>
    <dbReference type="NCBI Taxonomy" id="1482732"/>
    <lineage>
        <taxon>Bacteria</taxon>
        <taxon>Bacillati</taxon>
        <taxon>Bacillota</taxon>
        <taxon>Clostridia</taxon>
        <taxon>Peptostreptococcales</taxon>
        <taxon>Natronincolaceae</taxon>
        <taxon>Alkaliphilus</taxon>
    </lineage>
</organism>
<dbReference type="PIRSF" id="PIRSF018637">
    <property type="entry name" value="TrmK"/>
    <property type="match status" value="1"/>
</dbReference>
<keyword evidence="2" id="KW-1185">Reference proteome</keyword>
<accession>A0A6I0FJP3</accession>
<protein>
    <submittedName>
        <fullName evidence="1">SAM-dependent methyltransferase</fullName>
    </submittedName>
</protein>
<gene>
    <name evidence="1" type="ORF">F8154_01690</name>
</gene>
<dbReference type="RefSeq" id="WP_151859856.1">
    <property type="nucleotide sequence ID" value="NZ_WBZC01000004.1"/>
</dbReference>